<dbReference type="CTD" id="8230619"/>
<dbReference type="InParanoid" id="E0VUW5"/>
<gene>
    <name evidence="2" type="primary">8230619</name>
    <name evidence="1" type="ORF">Phum_PHUM456170</name>
</gene>
<reference evidence="2" key="3">
    <citation type="submission" date="2021-02" db="UniProtKB">
        <authorList>
            <consortium name="EnsemblMetazoa"/>
        </authorList>
    </citation>
    <scope>IDENTIFICATION</scope>
    <source>
        <strain evidence="2">USDA</strain>
    </source>
</reference>
<dbReference type="HOGENOM" id="CLU_2608908_0_0_1"/>
<sequence>MKGGKERKELVEIKSLEVFTQTANLINATDLSNLTLQNVNVIVDQSFSNHPHQILLTSIEGLINSNSVPVIMTQNLSET</sequence>
<dbReference type="GeneID" id="8230619"/>
<proteinExistence type="predicted"/>
<evidence type="ECO:0000313" key="1">
    <source>
        <dbReference type="EMBL" id="EEB17171.1"/>
    </source>
</evidence>
<organism>
    <name type="scientific">Pediculus humanus subsp. corporis</name>
    <name type="common">Body louse</name>
    <dbReference type="NCBI Taxonomy" id="121224"/>
    <lineage>
        <taxon>Eukaryota</taxon>
        <taxon>Metazoa</taxon>
        <taxon>Ecdysozoa</taxon>
        <taxon>Arthropoda</taxon>
        <taxon>Hexapoda</taxon>
        <taxon>Insecta</taxon>
        <taxon>Pterygota</taxon>
        <taxon>Neoptera</taxon>
        <taxon>Paraneoptera</taxon>
        <taxon>Psocodea</taxon>
        <taxon>Troctomorpha</taxon>
        <taxon>Phthiraptera</taxon>
        <taxon>Anoplura</taxon>
        <taxon>Pediculidae</taxon>
        <taxon>Pediculus</taxon>
    </lineage>
</organism>
<dbReference type="VEuPathDB" id="VectorBase:PHUM456170"/>
<protein>
    <submittedName>
        <fullName evidence="1 2">Uncharacterized protein</fullName>
    </submittedName>
</protein>
<dbReference type="EMBL" id="AAZO01005552">
    <property type="status" value="NOT_ANNOTATED_CDS"/>
    <property type="molecule type" value="Genomic_DNA"/>
</dbReference>
<evidence type="ECO:0000313" key="3">
    <source>
        <dbReference type="Proteomes" id="UP000009046"/>
    </source>
</evidence>
<keyword evidence="3" id="KW-1185">Reference proteome</keyword>
<reference evidence="1" key="2">
    <citation type="submission" date="2007-04" db="EMBL/GenBank/DDBJ databases">
        <title>The genome of the human body louse.</title>
        <authorList>
            <consortium name="The Human Body Louse Genome Consortium"/>
            <person name="Kirkness E."/>
            <person name="Walenz B."/>
            <person name="Hass B."/>
            <person name="Bruggner R."/>
            <person name="Strausberg R."/>
        </authorList>
    </citation>
    <scope>NUCLEOTIDE SEQUENCE</scope>
    <source>
        <strain evidence="1">USDA</strain>
    </source>
</reference>
<dbReference type="RefSeq" id="XP_002429909.1">
    <property type="nucleotide sequence ID" value="XM_002429864.1"/>
</dbReference>
<dbReference type="EMBL" id="DS235797">
    <property type="protein sequence ID" value="EEB17171.1"/>
    <property type="molecule type" value="Genomic_DNA"/>
</dbReference>
<dbReference type="KEGG" id="phu:Phum_PHUM456170"/>
<dbReference type="EMBL" id="AAZO01005553">
    <property type="status" value="NOT_ANNOTATED_CDS"/>
    <property type="molecule type" value="Genomic_DNA"/>
</dbReference>
<dbReference type="Proteomes" id="UP000009046">
    <property type="component" value="Unassembled WGS sequence"/>
</dbReference>
<dbReference type="AlphaFoldDB" id="E0VUW5"/>
<name>E0VUW5_PEDHC</name>
<reference evidence="1" key="1">
    <citation type="submission" date="2007-04" db="EMBL/GenBank/DDBJ databases">
        <title>Annotation of Pediculus humanus corporis strain USDA.</title>
        <authorList>
            <person name="Kirkness E."/>
            <person name="Hannick L."/>
            <person name="Hass B."/>
            <person name="Bruggner R."/>
            <person name="Lawson D."/>
            <person name="Bidwell S."/>
            <person name="Joardar V."/>
            <person name="Caler E."/>
            <person name="Walenz B."/>
            <person name="Inman J."/>
            <person name="Schobel S."/>
            <person name="Galinsky K."/>
            <person name="Amedeo P."/>
            <person name="Strausberg R."/>
        </authorList>
    </citation>
    <scope>NUCLEOTIDE SEQUENCE</scope>
    <source>
        <strain evidence="1">USDA</strain>
    </source>
</reference>
<accession>E0VUW5</accession>
<dbReference type="EnsemblMetazoa" id="PHUM456170-RA">
    <property type="protein sequence ID" value="PHUM456170-PA"/>
    <property type="gene ID" value="PHUM456170"/>
</dbReference>
<evidence type="ECO:0000313" key="2">
    <source>
        <dbReference type="EnsemblMetazoa" id="PHUM456170-PA"/>
    </source>
</evidence>